<comment type="caution">
    <text evidence="2">The sequence shown here is derived from an EMBL/GenBank/DDBJ whole genome shotgun (WGS) entry which is preliminary data.</text>
</comment>
<keyword evidence="3" id="KW-1185">Reference proteome</keyword>
<accession>A0A8J8BDA6</accession>
<evidence type="ECO:0000313" key="3">
    <source>
        <dbReference type="Proteomes" id="UP000677913"/>
    </source>
</evidence>
<name>A0A8J8BDA6_9ACTN</name>
<dbReference type="EMBL" id="JAGSXH010000013">
    <property type="protein sequence ID" value="MBS2962604.1"/>
    <property type="molecule type" value="Genomic_DNA"/>
</dbReference>
<proteinExistence type="predicted"/>
<protein>
    <submittedName>
        <fullName evidence="2">Uncharacterized protein</fullName>
    </submittedName>
</protein>
<dbReference type="Proteomes" id="UP000677913">
    <property type="component" value="Unassembled WGS sequence"/>
</dbReference>
<gene>
    <name evidence="2" type="ORF">KGA66_06065</name>
</gene>
<evidence type="ECO:0000256" key="1">
    <source>
        <dbReference type="SAM" id="MobiDB-lite"/>
    </source>
</evidence>
<feature type="region of interest" description="Disordered" evidence="1">
    <location>
        <begin position="1"/>
        <end position="44"/>
    </location>
</feature>
<dbReference type="AlphaFoldDB" id="A0A8J8BDA6"/>
<evidence type="ECO:0000313" key="2">
    <source>
        <dbReference type="EMBL" id="MBS2962604.1"/>
    </source>
</evidence>
<dbReference type="RefSeq" id="WP_211465447.1">
    <property type="nucleotide sequence ID" value="NZ_JAGSXH010000013.1"/>
</dbReference>
<sequence length="98" mass="10599">MPDKHTRTATVTPLPTMMPGAPPRPALKQAPPAPEASHARAQQLTAAQSIRHLATQHALTFNRDEDLTIEELLADAAAIERYITDGTRDEPEPGPDAE</sequence>
<reference evidence="2" key="1">
    <citation type="submission" date="2021-04" db="EMBL/GenBank/DDBJ databases">
        <title>Genome based classification of Actinospica acidithermotolerans sp. nov., an actinobacterium isolated from an Indonesian hot spring.</title>
        <authorList>
            <person name="Kusuma A.B."/>
            <person name="Putra K.E."/>
            <person name="Nafisah S."/>
            <person name="Loh J."/>
            <person name="Nouioui I."/>
            <person name="Goodfellow M."/>
        </authorList>
    </citation>
    <scope>NUCLEOTIDE SEQUENCE</scope>
    <source>
        <strain evidence="2">DSM 45618</strain>
    </source>
</reference>
<organism evidence="2 3">
    <name type="scientific">Actinocrinis puniceicyclus</name>
    <dbReference type="NCBI Taxonomy" id="977794"/>
    <lineage>
        <taxon>Bacteria</taxon>
        <taxon>Bacillati</taxon>
        <taxon>Actinomycetota</taxon>
        <taxon>Actinomycetes</taxon>
        <taxon>Catenulisporales</taxon>
        <taxon>Actinospicaceae</taxon>
        <taxon>Actinocrinis</taxon>
    </lineage>
</organism>